<dbReference type="PRINTS" id="PR00705">
    <property type="entry name" value="PAPAIN"/>
</dbReference>
<comment type="catalytic activity">
    <reaction evidence="11">
        <text>The recombinant human enzyme hydrolyzes synthetic endopeptidase substrates including Z-Phe-Arg-NHMec and Z-Arg-Arg-NHMec.</text>
        <dbReference type="EC" id="3.4.22.42"/>
    </reaction>
</comment>
<dbReference type="GO" id="GO:0006508">
    <property type="term" value="P:proteolysis"/>
    <property type="evidence" value="ECO:0007669"/>
    <property type="project" value="UniProtKB-KW"/>
</dbReference>
<dbReference type="Gene3D" id="3.90.70.10">
    <property type="entry name" value="Cysteine proteinases"/>
    <property type="match status" value="1"/>
</dbReference>
<reference evidence="16" key="1">
    <citation type="submission" date="2018-07" db="EMBL/GenBank/DDBJ databases">
        <title>Comparative genomics of catfishes provides insights into carnivory and benthic adaptation.</title>
        <authorList>
            <person name="Zhang Y."/>
            <person name="Wang D."/>
            <person name="Peng Z."/>
            <person name="Zheng S."/>
            <person name="Shao F."/>
            <person name="Tao W."/>
        </authorList>
    </citation>
    <scope>NUCLEOTIDE SEQUENCE</scope>
    <source>
        <strain evidence="16">Chongqing</strain>
    </source>
</reference>
<dbReference type="Proteomes" id="UP001205998">
    <property type="component" value="Unassembled WGS sequence"/>
</dbReference>
<protein>
    <recommendedName>
        <fullName evidence="14">Cathepsin O</fullName>
        <ecNumber evidence="13">3.4.22.42</ecNumber>
    </recommendedName>
</protein>
<dbReference type="EC" id="3.4.22.42" evidence="13"/>
<comment type="caution">
    <text evidence="16">The sequence shown here is derived from an EMBL/GenBank/DDBJ whole genome shotgun (WGS) entry which is preliminary data.</text>
</comment>
<evidence type="ECO:0000256" key="12">
    <source>
        <dbReference type="ARBA" id="ARBA00053492"/>
    </source>
</evidence>
<dbReference type="EMBL" id="MU551577">
    <property type="protein sequence ID" value="KAI5624952.1"/>
    <property type="molecule type" value="Genomic_DNA"/>
</dbReference>
<keyword evidence="8" id="KW-1015">Disulfide bond</keyword>
<feature type="non-terminal residue" evidence="16">
    <location>
        <position position="1"/>
    </location>
</feature>
<evidence type="ECO:0000256" key="5">
    <source>
        <dbReference type="ARBA" id="ARBA00022801"/>
    </source>
</evidence>
<evidence type="ECO:0000313" key="17">
    <source>
        <dbReference type="Proteomes" id="UP001205998"/>
    </source>
</evidence>
<dbReference type="InterPro" id="IPR013128">
    <property type="entry name" value="Peptidase_C1A"/>
</dbReference>
<evidence type="ECO:0000256" key="14">
    <source>
        <dbReference type="ARBA" id="ARBA00072046"/>
    </source>
</evidence>
<keyword evidence="17" id="KW-1185">Reference proteome</keyword>
<evidence type="ECO:0000256" key="10">
    <source>
        <dbReference type="ARBA" id="ARBA00023228"/>
    </source>
</evidence>
<dbReference type="Pfam" id="PF00112">
    <property type="entry name" value="Peptidase_C1"/>
    <property type="match status" value="1"/>
</dbReference>
<keyword evidence="7" id="KW-0865">Zymogen</keyword>
<evidence type="ECO:0000256" key="7">
    <source>
        <dbReference type="ARBA" id="ARBA00023145"/>
    </source>
</evidence>
<dbReference type="AlphaFoldDB" id="A0AAD5B0D0"/>
<dbReference type="GO" id="GO:0008234">
    <property type="term" value="F:cysteine-type peptidase activity"/>
    <property type="evidence" value="ECO:0007669"/>
    <property type="project" value="UniProtKB-KW"/>
</dbReference>
<dbReference type="PANTHER" id="PTHR12411">
    <property type="entry name" value="CYSTEINE PROTEASE FAMILY C1-RELATED"/>
    <property type="match status" value="1"/>
</dbReference>
<name>A0AAD5B0D0_SILAS</name>
<dbReference type="CDD" id="cd02248">
    <property type="entry name" value="Peptidase_C1A"/>
    <property type="match status" value="1"/>
</dbReference>
<feature type="non-terminal residue" evidence="16">
    <location>
        <position position="278"/>
    </location>
</feature>
<dbReference type="SMART" id="SM00645">
    <property type="entry name" value="Pept_C1"/>
    <property type="match status" value="1"/>
</dbReference>
<proteinExistence type="inferred from homology"/>
<comment type="subcellular location">
    <subcellularLocation>
        <location evidence="1">Lysosome</location>
    </subcellularLocation>
</comment>
<feature type="domain" description="Peptidase C1A papain C-terminal" evidence="15">
    <location>
        <begin position="65"/>
        <end position="277"/>
    </location>
</feature>
<evidence type="ECO:0000256" key="8">
    <source>
        <dbReference type="ARBA" id="ARBA00023157"/>
    </source>
</evidence>
<dbReference type="SUPFAM" id="SSF54001">
    <property type="entry name" value="Cysteine proteinases"/>
    <property type="match status" value="1"/>
</dbReference>
<comment type="similarity">
    <text evidence="2">Belongs to the peptidase C1 family.</text>
</comment>
<dbReference type="InterPro" id="IPR039417">
    <property type="entry name" value="Peptidase_C1A_papain-like"/>
</dbReference>
<dbReference type="InterPro" id="IPR000169">
    <property type="entry name" value="Pept_cys_AS"/>
</dbReference>
<keyword evidence="9" id="KW-0325">Glycoprotein</keyword>
<evidence type="ECO:0000313" key="16">
    <source>
        <dbReference type="EMBL" id="KAI5624952.1"/>
    </source>
</evidence>
<dbReference type="GO" id="GO:0005764">
    <property type="term" value="C:lysosome"/>
    <property type="evidence" value="ECO:0007669"/>
    <property type="project" value="UniProtKB-SubCell"/>
</dbReference>
<evidence type="ECO:0000256" key="11">
    <source>
        <dbReference type="ARBA" id="ARBA00051025"/>
    </source>
</evidence>
<evidence type="ECO:0000256" key="2">
    <source>
        <dbReference type="ARBA" id="ARBA00008455"/>
    </source>
</evidence>
<organism evidence="16 17">
    <name type="scientific">Silurus asotus</name>
    <name type="common">Amur catfish</name>
    <name type="synonym">Parasilurus asotus</name>
    <dbReference type="NCBI Taxonomy" id="30991"/>
    <lineage>
        <taxon>Eukaryota</taxon>
        <taxon>Metazoa</taxon>
        <taxon>Chordata</taxon>
        <taxon>Craniata</taxon>
        <taxon>Vertebrata</taxon>
        <taxon>Euteleostomi</taxon>
        <taxon>Actinopterygii</taxon>
        <taxon>Neopterygii</taxon>
        <taxon>Teleostei</taxon>
        <taxon>Ostariophysi</taxon>
        <taxon>Siluriformes</taxon>
        <taxon>Siluridae</taxon>
        <taxon>Silurus</taxon>
    </lineage>
</organism>
<keyword evidence="3" id="KW-0645">Protease</keyword>
<keyword evidence="10" id="KW-0458">Lysosome</keyword>
<accession>A0AAD5B0D0</accession>
<comment type="function">
    <text evidence="12">Proteolytic enzyme possibly involved in normal cellular protein degradation and turnover.</text>
</comment>
<dbReference type="PROSITE" id="PS00139">
    <property type="entry name" value="THIOL_PROTEASE_CYS"/>
    <property type="match status" value="1"/>
</dbReference>
<evidence type="ECO:0000256" key="1">
    <source>
        <dbReference type="ARBA" id="ARBA00004371"/>
    </source>
</evidence>
<keyword evidence="5" id="KW-0378">Hydrolase</keyword>
<dbReference type="FunFam" id="3.90.70.10:FF:000079">
    <property type="entry name" value="Cathepsin O"/>
    <property type="match status" value="1"/>
</dbReference>
<evidence type="ECO:0000256" key="4">
    <source>
        <dbReference type="ARBA" id="ARBA00022729"/>
    </source>
</evidence>
<evidence type="ECO:0000256" key="13">
    <source>
        <dbReference type="ARBA" id="ARBA00066464"/>
    </source>
</evidence>
<sequence>YQSSVKRQIFLKSHSEEVKHTAVYGVNQFSILSTQQFKDLYLQARPDQASTYRASQHDHIKASDYPRKFDWREHGAVGPVHNQKSCGGCWAFSVVSAVESVRVKDGGKLEDLSVQQVIDCAYMSHGCNGGSVVSTLSWLKQSKEKLVNQTEYPYKAQTGICRIFPLVHGGVTVKDFAAFDFSGQEEEMSRRLVDWGPLVVLVDAVSWQDYQGGIIQHHCSAGHANHAVLITGYDTTGEVPFWIVRNSWGTVWGDGGYAYIKMGENMCGVADNVAAVFI</sequence>
<evidence type="ECO:0000259" key="15">
    <source>
        <dbReference type="SMART" id="SM00645"/>
    </source>
</evidence>
<evidence type="ECO:0000256" key="6">
    <source>
        <dbReference type="ARBA" id="ARBA00022807"/>
    </source>
</evidence>
<evidence type="ECO:0000256" key="3">
    <source>
        <dbReference type="ARBA" id="ARBA00022670"/>
    </source>
</evidence>
<dbReference type="InterPro" id="IPR000668">
    <property type="entry name" value="Peptidase_C1A_C"/>
</dbReference>
<evidence type="ECO:0000256" key="9">
    <source>
        <dbReference type="ARBA" id="ARBA00023180"/>
    </source>
</evidence>
<keyword evidence="6" id="KW-0788">Thiol protease</keyword>
<gene>
    <name evidence="16" type="ORF">C0J50_15758</name>
</gene>
<dbReference type="PROSITE" id="PS00639">
    <property type="entry name" value="THIOL_PROTEASE_HIS"/>
    <property type="match status" value="1"/>
</dbReference>
<keyword evidence="4" id="KW-0732">Signal</keyword>
<dbReference type="InterPro" id="IPR025660">
    <property type="entry name" value="Pept_his_AS"/>
</dbReference>
<dbReference type="InterPro" id="IPR038765">
    <property type="entry name" value="Papain-like_cys_pep_sf"/>
</dbReference>